<organism evidence="2">
    <name type="scientific">Lepeophtheirus salmonis</name>
    <name type="common">Salmon louse</name>
    <name type="synonym">Caligus salmonis</name>
    <dbReference type="NCBI Taxonomy" id="72036"/>
    <lineage>
        <taxon>Eukaryota</taxon>
        <taxon>Metazoa</taxon>
        <taxon>Ecdysozoa</taxon>
        <taxon>Arthropoda</taxon>
        <taxon>Crustacea</taxon>
        <taxon>Multicrustacea</taxon>
        <taxon>Hexanauplia</taxon>
        <taxon>Copepoda</taxon>
        <taxon>Siphonostomatoida</taxon>
        <taxon>Caligidae</taxon>
        <taxon>Lepeophtheirus</taxon>
    </lineage>
</organism>
<evidence type="ECO:0000313" key="2">
    <source>
        <dbReference type="EMBL" id="CDW20499.1"/>
    </source>
</evidence>
<name>A0A0K2T348_LEPSM</name>
<feature type="transmembrane region" description="Helical" evidence="1">
    <location>
        <begin position="25"/>
        <end position="44"/>
    </location>
</feature>
<sequence>MAMPCFEILIPYSLVRHPSNIKRYMIFYIQLSIFFLLFFFILSFRTLIGGIRMISCMDLNNPSIGKD</sequence>
<keyword evidence="1" id="KW-0812">Transmembrane</keyword>
<dbReference type="AlphaFoldDB" id="A0A0K2T348"/>
<keyword evidence="1" id="KW-1133">Transmembrane helix</keyword>
<protein>
    <submittedName>
        <fullName evidence="2">Uncharacterized protein</fullName>
    </submittedName>
</protein>
<keyword evidence="1" id="KW-0472">Membrane</keyword>
<evidence type="ECO:0000256" key="1">
    <source>
        <dbReference type="SAM" id="Phobius"/>
    </source>
</evidence>
<reference evidence="2" key="1">
    <citation type="submission" date="2014-05" db="EMBL/GenBank/DDBJ databases">
        <authorList>
            <person name="Chronopoulou M."/>
        </authorList>
    </citation>
    <scope>NUCLEOTIDE SEQUENCE</scope>
    <source>
        <tissue evidence="2">Whole organism</tissue>
    </source>
</reference>
<proteinExistence type="predicted"/>
<accession>A0A0K2T348</accession>
<dbReference type="EMBL" id="HACA01003138">
    <property type="protein sequence ID" value="CDW20499.1"/>
    <property type="molecule type" value="Transcribed_RNA"/>
</dbReference>